<dbReference type="Proteomes" id="UP000011713">
    <property type="component" value="Unassembled WGS sequence"/>
</dbReference>
<dbReference type="HOGENOM" id="CLU_2836712_0_0_1"/>
<keyword evidence="2" id="KW-1185">Reference proteome</keyword>
<name>M4BLT9_HYAAE</name>
<accession>M4BLT9</accession>
<evidence type="ECO:0000313" key="2">
    <source>
        <dbReference type="Proteomes" id="UP000011713"/>
    </source>
</evidence>
<proteinExistence type="predicted"/>
<dbReference type="VEuPathDB" id="FungiDB:HpaG807374"/>
<dbReference type="InParanoid" id="M4BLT9"/>
<organism evidence="1 2">
    <name type="scientific">Hyaloperonospora arabidopsidis (strain Emoy2)</name>
    <name type="common">Downy mildew agent</name>
    <name type="synonym">Peronospora arabidopsidis</name>
    <dbReference type="NCBI Taxonomy" id="559515"/>
    <lineage>
        <taxon>Eukaryota</taxon>
        <taxon>Sar</taxon>
        <taxon>Stramenopiles</taxon>
        <taxon>Oomycota</taxon>
        <taxon>Peronosporomycetes</taxon>
        <taxon>Peronosporales</taxon>
        <taxon>Peronosporaceae</taxon>
        <taxon>Hyaloperonospora</taxon>
    </lineage>
</organism>
<evidence type="ECO:0000313" key="1">
    <source>
        <dbReference type="EnsemblProtists" id="HpaP807374"/>
    </source>
</evidence>
<reference evidence="2" key="1">
    <citation type="journal article" date="2010" name="Science">
        <title>Signatures of adaptation to obligate biotrophy in the Hyaloperonospora arabidopsidis genome.</title>
        <authorList>
            <person name="Baxter L."/>
            <person name="Tripathy S."/>
            <person name="Ishaque N."/>
            <person name="Boot N."/>
            <person name="Cabral A."/>
            <person name="Kemen E."/>
            <person name="Thines M."/>
            <person name="Ah-Fong A."/>
            <person name="Anderson R."/>
            <person name="Badejoko W."/>
            <person name="Bittner-Eddy P."/>
            <person name="Boore J.L."/>
            <person name="Chibucos M.C."/>
            <person name="Coates M."/>
            <person name="Dehal P."/>
            <person name="Delehaunty K."/>
            <person name="Dong S."/>
            <person name="Downton P."/>
            <person name="Dumas B."/>
            <person name="Fabro G."/>
            <person name="Fronick C."/>
            <person name="Fuerstenberg S.I."/>
            <person name="Fulton L."/>
            <person name="Gaulin E."/>
            <person name="Govers F."/>
            <person name="Hughes L."/>
            <person name="Humphray S."/>
            <person name="Jiang R.H."/>
            <person name="Judelson H."/>
            <person name="Kamoun S."/>
            <person name="Kyung K."/>
            <person name="Meijer H."/>
            <person name="Minx P."/>
            <person name="Morris P."/>
            <person name="Nelson J."/>
            <person name="Phuntumart V."/>
            <person name="Qutob D."/>
            <person name="Rehmany A."/>
            <person name="Rougon-Cardoso A."/>
            <person name="Ryden P."/>
            <person name="Torto-Alalibo T."/>
            <person name="Studholme D."/>
            <person name="Wang Y."/>
            <person name="Win J."/>
            <person name="Wood J."/>
            <person name="Clifton S.W."/>
            <person name="Rogers J."/>
            <person name="Van den Ackerveken G."/>
            <person name="Jones J.D."/>
            <person name="McDowell J.M."/>
            <person name="Beynon J."/>
            <person name="Tyler B.M."/>
        </authorList>
    </citation>
    <scope>NUCLEOTIDE SEQUENCE [LARGE SCALE GENOMIC DNA]</scope>
    <source>
        <strain evidence="2">Emoy2</strain>
    </source>
</reference>
<dbReference type="EnsemblProtists" id="HpaT807374">
    <property type="protein sequence ID" value="HpaP807374"/>
    <property type="gene ID" value="HpaG807374"/>
</dbReference>
<dbReference type="EMBL" id="JH598398">
    <property type="status" value="NOT_ANNOTATED_CDS"/>
    <property type="molecule type" value="Genomic_DNA"/>
</dbReference>
<reference evidence="1" key="2">
    <citation type="submission" date="2015-06" db="UniProtKB">
        <authorList>
            <consortium name="EnsemblProtists"/>
        </authorList>
    </citation>
    <scope>IDENTIFICATION</scope>
    <source>
        <strain evidence="1">Emoy2</strain>
    </source>
</reference>
<dbReference type="AlphaFoldDB" id="M4BLT9"/>
<sequence>MGCPVSRSPRILPRSSFYGSFPLPVTAECQNPIRNIVQSFFVSNVFLILYREVSYSFSQLQISSFV</sequence>
<protein>
    <submittedName>
        <fullName evidence="1">Uncharacterized protein</fullName>
    </submittedName>
</protein>